<keyword evidence="10" id="KW-0408">Iron</keyword>
<evidence type="ECO:0000256" key="11">
    <source>
        <dbReference type="ARBA" id="ARBA00023136"/>
    </source>
</evidence>
<evidence type="ECO:0000256" key="8">
    <source>
        <dbReference type="ARBA" id="ARBA00022982"/>
    </source>
</evidence>
<dbReference type="GO" id="GO:0016682">
    <property type="term" value="F:oxidoreductase activity, acting on diphenols and related substances as donors, oxygen as acceptor"/>
    <property type="evidence" value="ECO:0007669"/>
    <property type="project" value="TreeGrafter"/>
</dbReference>
<keyword evidence="7" id="KW-0479">Metal-binding</keyword>
<organism evidence="15 16">
    <name type="scientific">Streptomyces ruber</name>
    <dbReference type="NCBI Taxonomy" id="83378"/>
    <lineage>
        <taxon>Bacteria</taxon>
        <taxon>Bacillati</taxon>
        <taxon>Actinomycetota</taxon>
        <taxon>Actinomycetes</taxon>
        <taxon>Kitasatosporales</taxon>
        <taxon>Streptomycetaceae</taxon>
        <taxon>Streptomyces</taxon>
    </lineage>
</organism>
<keyword evidence="9 13" id="KW-1133">Transmembrane helix</keyword>
<dbReference type="AlphaFoldDB" id="A0A918BHJ9"/>
<evidence type="ECO:0000313" key="16">
    <source>
        <dbReference type="Proteomes" id="UP000620156"/>
    </source>
</evidence>
<dbReference type="Gene3D" id="3.50.50.100">
    <property type="match status" value="1"/>
</dbReference>
<keyword evidence="8" id="KW-0249">Electron transport</keyword>
<feature type="region of interest" description="Disordered" evidence="12">
    <location>
        <begin position="782"/>
        <end position="801"/>
    </location>
</feature>
<feature type="transmembrane region" description="Helical" evidence="13">
    <location>
        <begin position="247"/>
        <end position="269"/>
    </location>
</feature>
<sequence length="801" mass="86858">MHLNDFWFLLIAFFWTGYFVLEGFDFGVGVLTRLLARDERERRVLINTIGPVWDANEVWMIAAGAATFAAFPGWYATLFSGFDLVLFAILVCLIVRAVAFEYRAKRDGARWKRNWEHAIFWTSLLTPLLWGVVFANIVHGVAIDHRHVYTGGLAGLFHGYALLGALTLLIVFTVHGAVFAALKTTGDIRARARTLAVRLGLVAALPAAAFLIWTQADRGNARSLITVVIALAAWLTALACTRAGREGWAFTCSAVTVAATAATLFLTLYPDVMPSTTNPAFSLTVTGASSSAYTLGIMTWMSAFFAPLVVAYQAWTYWVFRRRLGTHHIPPSTSHGHTHPDHTEETAMPVAPAPDRPRILVAGGGYVGLYTAMRLLKKLRHGEATVTVVDPRPYMTYLPFLPEAAAGNVAPRNLVAPLRPVLAGAEVVTGHVISVDQAEKTAHVRTAAGDTFELDFDQLVVALGSVSRTFPIPGLAEHGIGMKSVEEAISLRNHVMAQLDRADSTSDEAVKRKALTFVFVGGGFAGVETVAEVEDMARDAARTYAHVDREDMRFVLVEAAGRILPEMGPDLGGWTMEKLQQRGIEVYLETSMTSCVDQHVVLANGVRTDASTIVWTAGVRPSPALAHFGLPLGPRGHVDTLPTLQVAGFEHVWAAGDNAQVPDLAVGEGAWCAPNAQHAVRQAPVLADNVLAALRGRPLKEYRHKNLGAVAGLGLHKGVAILFGRVKLKGRTAWWFHRLYHGSRVPTLNRKVRVFADWTLASLLKRETVGLIELESPRDPFTEAAAPSAGVPATGAARPTV</sequence>
<dbReference type="PANTHER" id="PTHR43141">
    <property type="entry name" value="CYTOCHROME BD2 SUBUNIT II"/>
    <property type="match status" value="1"/>
</dbReference>
<feature type="transmembrane region" description="Helical" evidence="13">
    <location>
        <begin position="119"/>
        <end position="139"/>
    </location>
</feature>
<dbReference type="SUPFAM" id="SSF51905">
    <property type="entry name" value="FAD/NAD(P)-binding domain"/>
    <property type="match status" value="1"/>
</dbReference>
<evidence type="ECO:0000256" key="4">
    <source>
        <dbReference type="ARBA" id="ARBA00022475"/>
    </source>
</evidence>
<dbReference type="Pfam" id="PF07992">
    <property type="entry name" value="Pyr_redox_2"/>
    <property type="match status" value="1"/>
</dbReference>
<feature type="region of interest" description="Disordered" evidence="12">
    <location>
        <begin position="329"/>
        <end position="351"/>
    </location>
</feature>
<gene>
    <name evidence="15" type="ORF">GCM10010145_43260</name>
</gene>
<dbReference type="GO" id="GO:0005886">
    <property type="term" value="C:plasma membrane"/>
    <property type="evidence" value="ECO:0007669"/>
    <property type="project" value="UniProtKB-SubCell"/>
</dbReference>
<evidence type="ECO:0000256" key="1">
    <source>
        <dbReference type="ARBA" id="ARBA00004651"/>
    </source>
</evidence>
<dbReference type="InterPro" id="IPR023753">
    <property type="entry name" value="FAD/NAD-binding_dom"/>
</dbReference>
<name>A0A918BHJ9_9ACTN</name>
<evidence type="ECO:0000256" key="7">
    <source>
        <dbReference type="ARBA" id="ARBA00022723"/>
    </source>
</evidence>
<feature type="transmembrane region" description="Helical" evidence="13">
    <location>
        <begin position="159"/>
        <end position="182"/>
    </location>
</feature>
<dbReference type="GO" id="GO:0019646">
    <property type="term" value="P:aerobic electron transport chain"/>
    <property type="evidence" value="ECO:0007669"/>
    <property type="project" value="TreeGrafter"/>
</dbReference>
<evidence type="ECO:0000256" key="9">
    <source>
        <dbReference type="ARBA" id="ARBA00022989"/>
    </source>
</evidence>
<comment type="caution">
    <text evidence="15">The sequence shown here is derived from an EMBL/GenBank/DDBJ whole genome shotgun (WGS) entry which is preliminary data.</text>
</comment>
<dbReference type="GO" id="GO:0046872">
    <property type="term" value="F:metal ion binding"/>
    <property type="evidence" value="ECO:0007669"/>
    <property type="project" value="UniProtKB-KW"/>
</dbReference>
<dbReference type="PRINTS" id="PR00368">
    <property type="entry name" value="FADPNR"/>
</dbReference>
<feature type="transmembrane region" description="Helical" evidence="13">
    <location>
        <begin position="6"/>
        <end position="36"/>
    </location>
</feature>
<dbReference type="GO" id="GO:0070069">
    <property type="term" value="C:cytochrome complex"/>
    <property type="evidence" value="ECO:0007669"/>
    <property type="project" value="TreeGrafter"/>
</dbReference>
<comment type="similarity">
    <text evidence="2">Belongs to the cytochrome ubiquinol oxidase subunit 2 family.</text>
</comment>
<keyword evidence="4" id="KW-1003">Cell membrane</keyword>
<dbReference type="EMBL" id="BMQK01000010">
    <property type="protein sequence ID" value="GGQ68873.1"/>
    <property type="molecule type" value="Genomic_DNA"/>
</dbReference>
<dbReference type="Proteomes" id="UP000620156">
    <property type="component" value="Unassembled WGS sequence"/>
</dbReference>
<dbReference type="InterPro" id="IPR036188">
    <property type="entry name" value="FAD/NAD-bd_sf"/>
</dbReference>
<evidence type="ECO:0000256" key="10">
    <source>
        <dbReference type="ARBA" id="ARBA00023004"/>
    </source>
</evidence>
<keyword evidence="11 13" id="KW-0472">Membrane</keyword>
<feature type="transmembrane region" description="Helical" evidence="13">
    <location>
        <begin position="297"/>
        <end position="320"/>
    </location>
</feature>
<keyword evidence="3" id="KW-0813">Transport</keyword>
<evidence type="ECO:0000256" key="12">
    <source>
        <dbReference type="SAM" id="MobiDB-lite"/>
    </source>
</evidence>
<feature type="domain" description="FAD/NAD(P)-binding" evidence="14">
    <location>
        <begin position="358"/>
        <end position="665"/>
    </location>
</feature>
<dbReference type="PANTHER" id="PTHR43141:SF5">
    <property type="entry name" value="CYTOCHROME BD-I UBIQUINOL OXIDASE SUBUNIT 2"/>
    <property type="match status" value="1"/>
</dbReference>
<evidence type="ECO:0000313" key="15">
    <source>
        <dbReference type="EMBL" id="GGQ68873.1"/>
    </source>
</evidence>
<reference evidence="15" key="1">
    <citation type="journal article" date="2014" name="Int. J. Syst. Evol. Microbiol.">
        <title>Complete genome sequence of Corynebacterium casei LMG S-19264T (=DSM 44701T), isolated from a smear-ripened cheese.</title>
        <authorList>
            <consortium name="US DOE Joint Genome Institute (JGI-PGF)"/>
            <person name="Walter F."/>
            <person name="Albersmeier A."/>
            <person name="Kalinowski J."/>
            <person name="Ruckert C."/>
        </authorList>
    </citation>
    <scope>NUCLEOTIDE SEQUENCE</scope>
    <source>
        <strain evidence="15">JCM 3131</strain>
    </source>
</reference>
<evidence type="ECO:0000256" key="2">
    <source>
        <dbReference type="ARBA" id="ARBA00007543"/>
    </source>
</evidence>
<evidence type="ECO:0000256" key="6">
    <source>
        <dbReference type="ARBA" id="ARBA00022692"/>
    </source>
</evidence>
<feature type="transmembrane region" description="Helical" evidence="13">
    <location>
        <begin position="221"/>
        <end position="240"/>
    </location>
</feature>
<feature type="transmembrane region" description="Helical" evidence="13">
    <location>
        <begin position="194"/>
        <end position="215"/>
    </location>
</feature>
<evidence type="ECO:0000256" key="13">
    <source>
        <dbReference type="SAM" id="Phobius"/>
    </source>
</evidence>
<feature type="transmembrane region" description="Helical" evidence="13">
    <location>
        <begin position="81"/>
        <end position="99"/>
    </location>
</feature>
<keyword evidence="5" id="KW-0349">Heme</keyword>
<accession>A0A918BHJ9</accession>
<reference evidence="15" key="2">
    <citation type="submission" date="2020-09" db="EMBL/GenBank/DDBJ databases">
        <authorList>
            <person name="Sun Q."/>
            <person name="Ohkuma M."/>
        </authorList>
    </citation>
    <scope>NUCLEOTIDE SEQUENCE</scope>
    <source>
        <strain evidence="15">JCM 3131</strain>
    </source>
</reference>
<dbReference type="InterPro" id="IPR003317">
    <property type="entry name" value="Cyt-d_oxidase_su2"/>
</dbReference>
<proteinExistence type="inferred from homology"/>
<evidence type="ECO:0000256" key="3">
    <source>
        <dbReference type="ARBA" id="ARBA00022448"/>
    </source>
</evidence>
<keyword evidence="6 13" id="KW-0812">Transmembrane</keyword>
<evidence type="ECO:0000259" key="14">
    <source>
        <dbReference type="Pfam" id="PF07992"/>
    </source>
</evidence>
<protein>
    <recommendedName>
        <fullName evidence="14">FAD/NAD(P)-binding domain-containing protein</fullName>
    </recommendedName>
</protein>
<keyword evidence="16" id="KW-1185">Reference proteome</keyword>
<dbReference type="NCBIfam" id="TIGR00203">
    <property type="entry name" value="cydB"/>
    <property type="match status" value="1"/>
</dbReference>
<dbReference type="GO" id="GO:0009055">
    <property type="term" value="F:electron transfer activity"/>
    <property type="evidence" value="ECO:0007669"/>
    <property type="project" value="TreeGrafter"/>
</dbReference>
<comment type="subcellular location">
    <subcellularLocation>
        <location evidence="1">Cell membrane</location>
        <topology evidence="1">Multi-pass membrane protein</topology>
    </subcellularLocation>
</comment>
<dbReference type="Pfam" id="PF02322">
    <property type="entry name" value="Cyt_bd_oxida_II"/>
    <property type="match status" value="1"/>
</dbReference>
<evidence type="ECO:0000256" key="5">
    <source>
        <dbReference type="ARBA" id="ARBA00022617"/>
    </source>
</evidence>